<feature type="compositionally biased region" description="Basic and acidic residues" evidence="1">
    <location>
        <begin position="170"/>
        <end position="196"/>
    </location>
</feature>
<evidence type="ECO:0000313" key="3">
    <source>
        <dbReference type="EMBL" id="MBP3956638.1"/>
    </source>
</evidence>
<dbReference type="Proteomes" id="UP000676565">
    <property type="component" value="Unassembled WGS sequence"/>
</dbReference>
<keyword evidence="2" id="KW-0812">Transmembrane</keyword>
<gene>
    <name evidence="3" type="ORF">J8F10_15295</name>
</gene>
<feature type="transmembrane region" description="Helical" evidence="2">
    <location>
        <begin position="20"/>
        <end position="42"/>
    </location>
</feature>
<name>A0ABS5BUR4_9BACT</name>
<keyword evidence="4" id="KW-1185">Reference proteome</keyword>
<accession>A0ABS5BUR4</accession>
<feature type="transmembrane region" description="Helical" evidence="2">
    <location>
        <begin position="108"/>
        <end position="138"/>
    </location>
</feature>
<organism evidence="3 4">
    <name type="scientific">Gemmata palustris</name>
    <dbReference type="NCBI Taxonomy" id="2822762"/>
    <lineage>
        <taxon>Bacteria</taxon>
        <taxon>Pseudomonadati</taxon>
        <taxon>Planctomycetota</taxon>
        <taxon>Planctomycetia</taxon>
        <taxon>Gemmatales</taxon>
        <taxon>Gemmataceae</taxon>
        <taxon>Gemmata</taxon>
    </lineage>
</organism>
<feature type="region of interest" description="Disordered" evidence="1">
    <location>
        <begin position="161"/>
        <end position="218"/>
    </location>
</feature>
<keyword evidence="2" id="KW-1133">Transmembrane helix</keyword>
<proteinExistence type="predicted"/>
<sequence length="218" mass="25392">MSPSLVLAQAQGGAPEAFVLFLVVFIIALVLVGLLPQIFYLLTLQKALSRCRRRNRTMEPGMVWLNLIPLFGLVWMFITVSRITESLDNEFYDRGRHRRGEDYGKSLGVAYCSLFVAGVIPYCGAIFSIAGLVCWIMYWVKIAGYSGQLVAREYDDRYDEDDRYADEDDRPAPRRRDRDDERYEDDRPTRRPREDDRYDDEDDNDRGGDRKPWDRGNR</sequence>
<protein>
    <recommendedName>
        <fullName evidence="5">DUF805 domain-containing protein</fullName>
    </recommendedName>
</protein>
<keyword evidence="2" id="KW-0472">Membrane</keyword>
<dbReference type="RefSeq" id="WP_210654946.1">
    <property type="nucleotide sequence ID" value="NZ_JAGKQQ010000001.1"/>
</dbReference>
<comment type="caution">
    <text evidence="3">The sequence shown here is derived from an EMBL/GenBank/DDBJ whole genome shotgun (WGS) entry which is preliminary data.</text>
</comment>
<feature type="compositionally biased region" description="Basic and acidic residues" evidence="1">
    <location>
        <begin position="205"/>
        <end position="218"/>
    </location>
</feature>
<reference evidence="3 4" key="1">
    <citation type="submission" date="2021-04" db="EMBL/GenBank/DDBJ databases">
        <authorList>
            <person name="Ivanova A."/>
        </authorList>
    </citation>
    <scope>NUCLEOTIDE SEQUENCE [LARGE SCALE GENOMIC DNA]</scope>
    <source>
        <strain evidence="3 4">G18</strain>
    </source>
</reference>
<feature type="transmembrane region" description="Helical" evidence="2">
    <location>
        <begin position="63"/>
        <end position="83"/>
    </location>
</feature>
<evidence type="ECO:0000313" key="4">
    <source>
        <dbReference type="Proteomes" id="UP000676565"/>
    </source>
</evidence>
<evidence type="ECO:0008006" key="5">
    <source>
        <dbReference type="Google" id="ProtNLM"/>
    </source>
</evidence>
<evidence type="ECO:0000256" key="2">
    <source>
        <dbReference type="SAM" id="Phobius"/>
    </source>
</evidence>
<dbReference type="EMBL" id="JAGKQQ010000001">
    <property type="protein sequence ID" value="MBP3956638.1"/>
    <property type="molecule type" value="Genomic_DNA"/>
</dbReference>
<evidence type="ECO:0000256" key="1">
    <source>
        <dbReference type="SAM" id="MobiDB-lite"/>
    </source>
</evidence>